<dbReference type="EMBL" id="CP081303">
    <property type="protein sequence ID" value="QZE13248.1"/>
    <property type="molecule type" value="Genomic_DNA"/>
</dbReference>
<evidence type="ECO:0000313" key="1">
    <source>
        <dbReference type="EMBL" id="QZE13248.1"/>
    </source>
</evidence>
<dbReference type="Proteomes" id="UP000826212">
    <property type="component" value="Chromosome"/>
</dbReference>
<sequence>MKTYKTSDIRNLTLIGGSGSGKTTLCESMLFEGGVIKRRGSVQQQNTASDHTTVEHEYRNSVFSSVLFTEYNDRKLNIIDTPGMDDFVGNVIPALRVAATGIMVINAPEGIEVGTEIATRQAKKFETPIIFAINHLDKPEIHWESLIADLNQGYQNHIAQIQYPVKTGEGFHKVVDVLKMKLYQWGTDGGEPEILDIPDSEIEKANELHNELVEKAAENDEALMELYFEKGSLTENEMREGIKKGMLSRELYPLFCICSEKDMGVRRLMEFICNVAPAPNELKPKETIDGKKVVVDENEKTSLFFFKTSVESHVGEISYFKVNSGTLKEGDELLNTTTENKEKISQLYVSAGKDRTRVSQLHAGDIGATVKLKETKTDHTLCDKSENYKFRNLRFPKPRYTTAIRAVNESDDEKVAEILQKLAQEDPTWQIEYAKELKQLLVHGQGEYHINTLKWYFDHIYKVEISLERPRISYRETITKPATANYRHKKQSGGSGQFGEVHLIIEPYTEGVDPKKSFKFGEKEIKLNIRGKEEHPLKWGGKLIFCNCIVGGVIDARFLPAILKGIMEKMDQGPLTGSYARDIIVYVYDGKMHPVDSNEISFKIAGRTAFSQAFKEAAPKILEPVYNIQVHVPSDKMGDVMSDLQSRRALILGMESSGNYEVINAQIPLKETYKYSTALSSLTNGRAMFSMEFAQYEKMQADVQKQILEEHEELETV</sequence>
<keyword evidence="2" id="KW-1185">Reference proteome</keyword>
<protein>
    <submittedName>
        <fullName evidence="1">Elongation factor G</fullName>
    </submittedName>
</protein>
<reference evidence="1" key="1">
    <citation type="submission" date="2021-08" db="EMBL/GenBank/DDBJ databases">
        <title>Novel anaerobic bacterium isolated from sea squirt in East Sea, Republic of Korea.</title>
        <authorList>
            <person name="Nguyen T.H."/>
            <person name="Li Z."/>
            <person name="Lee Y.-J."/>
            <person name="Ko J."/>
            <person name="Kim S.-G."/>
        </authorList>
    </citation>
    <scope>NUCLEOTIDE SEQUENCE</scope>
    <source>
        <strain evidence="1">KCTC 25031</strain>
    </source>
</reference>
<name>A0AC61NCK8_9BACT</name>
<gene>
    <name evidence="1" type="ORF">K4L44_11700</name>
</gene>
<evidence type="ECO:0000313" key="2">
    <source>
        <dbReference type="Proteomes" id="UP000826212"/>
    </source>
</evidence>
<keyword evidence="1" id="KW-0251">Elongation factor</keyword>
<organism evidence="1 2">
    <name type="scientific">Halosquirtibacter laminarini</name>
    <dbReference type="NCBI Taxonomy" id="3374600"/>
    <lineage>
        <taxon>Bacteria</taxon>
        <taxon>Pseudomonadati</taxon>
        <taxon>Bacteroidota</taxon>
        <taxon>Bacteroidia</taxon>
        <taxon>Marinilabiliales</taxon>
        <taxon>Prolixibacteraceae</taxon>
        <taxon>Halosquirtibacter</taxon>
    </lineage>
</organism>
<accession>A0AC61NCK8</accession>
<keyword evidence="1" id="KW-0648">Protein biosynthesis</keyword>
<proteinExistence type="predicted"/>